<name>A0A5C6DXM2_9BACT</name>
<dbReference type="RefSeq" id="WP_146600754.1">
    <property type="nucleotide sequence ID" value="NZ_SJPY01000005.1"/>
</dbReference>
<evidence type="ECO:0000313" key="1">
    <source>
        <dbReference type="EMBL" id="TWU40141.1"/>
    </source>
</evidence>
<dbReference type="AlphaFoldDB" id="A0A5C6DXM2"/>
<dbReference type="EMBL" id="SJPY01000005">
    <property type="protein sequence ID" value="TWU40141.1"/>
    <property type="molecule type" value="Genomic_DNA"/>
</dbReference>
<reference evidence="1 2" key="1">
    <citation type="submission" date="2019-02" db="EMBL/GenBank/DDBJ databases">
        <title>Deep-cultivation of Planctomycetes and their phenomic and genomic characterization uncovers novel biology.</title>
        <authorList>
            <person name="Wiegand S."/>
            <person name="Jogler M."/>
            <person name="Boedeker C."/>
            <person name="Pinto D."/>
            <person name="Vollmers J."/>
            <person name="Rivas-Marin E."/>
            <person name="Kohn T."/>
            <person name="Peeters S.H."/>
            <person name="Heuer A."/>
            <person name="Rast P."/>
            <person name="Oberbeckmann S."/>
            <person name="Bunk B."/>
            <person name="Jeske O."/>
            <person name="Meyerdierks A."/>
            <person name="Storesund J.E."/>
            <person name="Kallscheuer N."/>
            <person name="Luecker S."/>
            <person name="Lage O.M."/>
            <person name="Pohl T."/>
            <person name="Merkel B.J."/>
            <person name="Hornburger P."/>
            <person name="Mueller R.-W."/>
            <person name="Bruemmer F."/>
            <person name="Labrenz M."/>
            <person name="Spormann A.M."/>
            <person name="Op Den Camp H."/>
            <person name="Overmann J."/>
            <person name="Amann R."/>
            <person name="Jetten M.S.M."/>
            <person name="Mascher T."/>
            <person name="Medema M.H."/>
            <person name="Devos D.P."/>
            <person name="Kaster A.-K."/>
            <person name="Ovreas L."/>
            <person name="Rohde M."/>
            <person name="Galperin M.Y."/>
            <person name="Jogler C."/>
        </authorList>
    </citation>
    <scope>NUCLEOTIDE SEQUENCE [LARGE SCALE GENOMIC DNA]</scope>
    <source>
        <strain evidence="1 2">Q31b</strain>
    </source>
</reference>
<dbReference type="Proteomes" id="UP000315471">
    <property type="component" value="Unassembled WGS sequence"/>
</dbReference>
<sequence length="88" mass="9522">MSVLDMCYSDDQFLQSCEVCGRPTIISHELAGERVGCCHCGGTFLASGHSPERCVYGETPSVTSDDWSRLRAAASLLTAISNLFAEFL</sequence>
<proteinExistence type="predicted"/>
<comment type="caution">
    <text evidence="1">The sequence shown here is derived from an EMBL/GenBank/DDBJ whole genome shotgun (WGS) entry which is preliminary data.</text>
</comment>
<gene>
    <name evidence="1" type="ORF">Q31b_34860</name>
</gene>
<evidence type="ECO:0000313" key="2">
    <source>
        <dbReference type="Proteomes" id="UP000315471"/>
    </source>
</evidence>
<keyword evidence="2" id="KW-1185">Reference proteome</keyword>
<dbReference type="OrthoDB" id="290564at2"/>
<organism evidence="1 2">
    <name type="scientific">Novipirellula aureliae</name>
    <dbReference type="NCBI Taxonomy" id="2527966"/>
    <lineage>
        <taxon>Bacteria</taxon>
        <taxon>Pseudomonadati</taxon>
        <taxon>Planctomycetota</taxon>
        <taxon>Planctomycetia</taxon>
        <taxon>Pirellulales</taxon>
        <taxon>Pirellulaceae</taxon>
        <taxon>Novipirellula</taxon>
    </lineage>
</organism>
<accession>A0A5C6DXM2</accession>
<protein>
    <submittedName>
        <fullName evidence="1">Uncharacterized protein</fullName>
    </submittedName>
</protein>